<dbReference type="EMBL" id="JAPFCC010000001">
    <property type="protein sequence ID" value="MCW7556023.1"/>
    <property type="molecule type" value="Genomic_DNA"/>
</dbReference>
<evidence type="ECO:0000259" key="1">
    <source>
        <dbReference type="SMART" id="SM00487"/>
    </source>
</evidence>
<protein>
    <submittedName>
        <fullName evidence="2">DEAD/DEAH box helicase family protein</fullName>
    </submittedName>
</protein>
<dbReference type="Pfam" id="PF04851">
    <property type="entry name" value="ResIII"/>
    <property type="match status" value="1"/>
</dbReference>
<name>A0ABT3N312_9GAMM</name>
<dbReference type="SUPFAM" id="SSF52540">
    <property type="entry name" value="P-loop containing nucleoside triphosphate hydrolases"/>
    <property type="match status" value="1"/>
</dbReference>
<dbReference type="Gene3D" id="3.40.50.300">
    <property type="entry name" value="P-loop containing nucleotide triphosphate hydrolases"/>
    <property type="match status" value="1"/>
</dbReference>
<dbReference type="InterPro" id="IPR006935">
    <property type="entry name" value="Helicase/UvrB_N"/>
</dbReference>
<dbReference type="RefSeq" id="WP_262565747.1">
    <property type="nucleotide sequence ID" value="NZ_JAPFCC010000001.1"/>
</dbReference>
<dbReference type="GO" id="GO:0004386">
    <property type="term" value="F:helicase activity"/>
    <property type="evidence" value="ECO:0007669"/>
    <property type="project" value="UniProtKB-KW"/>
</dbReference>
<sequence>MKLKFDASLGYQQDAIQSVVGLFKGQPLARSTFEVTMGAGGNTGSQMSLGEGLEGVPAIANQLTLQNDKLLENLHPIQEKNDIPAIPELAGRHFSVEMETGTGKTYVYLRTLFELNKSYGFTKFIIVVPSVPVREGVLTSIKVMKDHFRTLYDNVPFNHFVYDSTELNQVREFATSNQLQIMVMNIQAFDKASAIMHKDRDDLSGYRPIDFISATNPIVMIDEPQSVEGDTLKGSTKRSEALESLKPMLTLRYSATHFNKHNLLYKLDPVQAFDLKLVKRIEVASLREEESFNSAYVKLLKVDHSKGIKAQVEINAQQGNTQKRKKVWVKKGDDLYLKSGDAKKSLFWVFQRIRPPIPVTSGHLFQCIRPPLFGA</sequence>
<dbReference type="Proteomes" id="UP001209854">
    <property type="component" value="Unassembled WGS sequence"/>
</dbReference>
<gene>
    <name evidence="2" type="ORF">NX722_26025</name>
</gene>
<comment type="caution">
    <text evidence="2">The sequence shown here is derived from an EMBL/GenBank/DDBJ whole genome shotgun (WGS) entry which is preliminary data.</text>
</comment>
<keyword evidence="2" id="KW-0067">ATP-binding</keyword>
<dbReference type="SMART" id="SM00487">
    <property type="entry name" value="DEXDc"/>
    <property type="match status" value="1"/>
</dbReference>
<proteinExistence type="predicted"/>
<keyword evidence="2" id="KW-0547">Nucleotide-binding</keyword>
<keyword evidence="2" id="KW-0378">Hydrolase</keyword>
<organism evidence="2 3">
    <name type="scientific">Endozoicomonas gorgoniicola</name>
    <dbReference type="NCBI Taxonomy" id="1234144"/>
    <lineage>
        <taxon>Bacteria</taxon>
        <taxon>Pseudomonadati</taxon>
        <taxon>Pseudomonadota</taxon>
        <taxon>Gammaproteobacteria</taxon>
        <taxon>Oceanospirillales</taxon>
        <taxon>Endozoicomonadaceae</taxon>
        <taxon>Endozoicomonas</taxon>
    </lineage>
</organism>
<dbReference type="InterPro" id="IPR027417">
    <property type="entry name" value="P-loop_NTPase"/>
</dbReference>
<evidence type="ECO:0000313" key="3">
    <source>
        <dbReference type="Proteomes" id="UP001209854"/>
    </source>
</evidence>
<keyword evidence="2" id="KW-0347">Helicase</keyword>
<reference evidence="2 3" key="1">
    <citation type="submission" date="2022-10" db="EMBL/GenBank/DDBJ databases">
        <title>High-quality genome sequences of two octocoral-associated bacteria, Endozoicomonas euniceicola EF212 and Endozoicomonas gorgoniicola PS125.</title>
        <authorList>
            <person name="Chiou Y.-J."/>
            <person name="Chen Y.-H."/>
        </authorList>
    </citation>
    <scope>NUCLEOTIDE SEQUENCE [LARGE SCALE GENOMIC DNA]</scope>
    <source>
        <strain evidence="2 3">PS125</strain>
    </source>
</reference>
<accession>A0ABT3N312</accession>
<evidence type="ECO:0000313" key="2">
    <source>
        <dbReference type="EMBL" id="MCW7556023.1"/>
    </source>
</evidence>
<feature type="domain" description="Helicase ATP-binding" evidence="1">
    <location>
        <begin position="70"/>
        <end position="284"/>
    </location>
</feature>
<dbReference type="InterPro" id="IPR014001">
    <property type="entry name" value="Helicase_ATP-bd"/>
</dbReference>
<keyword evidence="3" id="KW-1185">Reference proteome</keyword>